<sequence length="231" mass="25757">MPVMMTKPNLTMNNKNESGSEFDQDENEEDIGDDEEEVKDEFVKNPSNNSDDEDETKITDKAEGDEDEEMDYTTSQLYDNVDIRLNGPVDTDKRFIQEEGTDAAMTNVQQRNENPEILQVIEDAHVTLSTVPQKTEVPITTSSHSSDLATKFLNFLDIPHIDAEIVSPMDVQVHHEVPSQQTPTLLTVHVSVICDSSPIFSTVIPQSLPSFTPPPQQLTFTPPPTTEATNP</sequence>
<accession>A0ABQ4X3Z9</accession>
<reference evidence="2" key="1">
    <citation type="journal article" date="2022" name="Int. J. Mol. Sci.">
        <title>Draft Genome of Tanacetum Coccineum: Genomic Comparison of Closely Related Tanacetum-Family Plants.</title>
        <authorList>
            <person name="Yamashiro T."/>
            <person name="Shiraishi A."/>
            <person name="Nakayama K."/>
            <person name="Satake H."/>
        </authorList>
    </citation>
    <scope>NUCLEOTIDE SEQUENCE</scope>
</reference>
<gene>
    <name evidence="2" type="ORF">Tco_0654720</name>
</gene>
<organism evidence="2 3">
    <name type="scientific">Tanacetum coccineum</name>
    <dbReference type="NCBI Taxonomy" id="301880"/>
    <lineage>
        <taxon>Eukaryota</taxon>
        <taxon>Viridiplantae</taxon>
        <taxon>Streptophyta</taxon>
        <taxon>Embryophyta</taxon>
        <taxon>Tracheophyta</taxon>
        <taxon>Spermatophyta</taxon>
        <taxon>Magnoliopsida</taxon>
        <taxon>eudicotyledons</taxon>
        <taxon>Gunneridae</taxon>
        <taxon>Pentapetalae</taxon>
        <taxon>asterids</taxon>
        <taxon>campanulids</taxon>
        <taxon>Asterales</taxon>
        <taxon>Asteraceae</taxon>
        <taxon>Asteroideae</taxon>
        <taxon>Anthemideae</taxon>
        <taxon>Anthemidinae</taxon>
        <taxon>Tanacetum</taxon>
    </lineage>
</organism>
<feature type="compositionally biased region" description="Pro residues" evidence="1">
    <location>
        <begin position="211"/>
        <end position="225"/>
    </location>
</feature>
<reference evidence="2" key="2">
    <citation type="submission" date="2022-01" db="EMBL/GenBank/DDBJ databases">
        <authorList>
            <person name="Yamashiro T."/>
            <person name="Shiraishi A."/>
            <person name="Satake H."/>
            <person name="Nakayama K."/>
        </authorList>
    </citation>
    <scope>NUCLEOTIDE SEQUENCE</scope>
</reference>
<evidence type="ECO:0000313" key="2">
    <source>
        <dbReference type="EMBL" id="GJS59936.1"/>
    </source>
</evidence>
<name>A0ABQ4X3Z9_9ASTR</name>
<comment type="caution">
    <text evidence="2">The sequence shown here is derived from an EMBL/GenBank/DDBJ whole genome shotgun (WGS) entry which is preliminary data.</text>
</comment>
<feature type="compositionally biased region" description="Acidic residues" evidence="1">
    <location>
        <begin position="20"/>
        <end position="39"/>
    </location>
</feature>
<dbReference type="Proteomes" id="UP001151760">
    <property type="component" value="Unassembled WGS sequence"/>
</dbReference>
<protein>
    <submittedName>
        <fullName evidence="2">Uncharacterized protein</fullName>
    </submittedName>
</protein>
<dbReference type="EMBL" id="BQNB010009186">
    <property type="protein sequence ID" value="GJS59936.1"/>
    <property type="molecule type" value="Genomic_DNA"/>
</dbReference>
<evidence type="ECO:0000256" key="1">
    <source>
        <dbReference type="SAM" id="MobiDB-lite"/>
    </source>
</evidence>
<evidence type="ECO:0000313" key="3">
    <source>
        <dbReference type="Proteomes" id="UP001151760"/>
    </source>
</evidence>
<feature type="region of interest" description="Disordered" evidence="1">
    <location>
        <begin position="210"/>
        <end position="231"/>
    </location>
</feature>
<proteinExistence type="predicted"/>
<keyword evidence="3" id="KW-1185">Reference proteome</keyword>
<feature type="region of interest" description="Disordered" evidence="1">
    <location>
        <begin position="1"/>
        <end position="71"/>
    </location>
</feature>
<feature type="compositionally biased region" description="Polar residues" evidence="1">
    <location>
        <begin position="8"/>
        <end position="19"/>
    </location>
</feature>